<evidence type="ECO:0000259" key="7">
    <source>
        <dbReference type="Pfam" id="PF00931"/>
    </source>
</evidence>
<keyword evidence="6" id="KW-0067">ATP-binding</keyword>
<dbReference type="PRINTS" id="PR00364">
    <property type="entry name" value="DISEASERSIST"/>
</dbReference>
<comment type="similarity">
    <text evidence="1">Belongs to the disease resistance NB-LRR family.</text>
</comment>
<reference evidence="11" key="2">
    <citation type="submission" date="2020-08" db="EMBL/GenBank/DDBJ databases">
        <title>Plant Genome Project.</title>
        <authorList>
            <person name="Zhang R.-G."/>
        </authorList>
    </citation>
    <scope>NUCLEOTIDE SEQUENCE</scope>
    <source>
        <strain evidence="11">Huo1</strain>
        <tissue evidence="11">Leaf</tissue>
    </source>
</reference>
<evidence type="ECO:0000256" key="2">
    <source>
        <dbReference type="ARBA" id="ARBA00022614"/>
    </source>
</evidence>
<dbReference type="Pfam" id="PF23598">
    <property type="entry name" value="LRR_14"/>
    <property type="match status" value="1"/>
</dbReference>
<dbReference type="InterPro" id="IPR027417">
    <property type="entry name" value="P-loop_NTPase"/>
</dbReference>
<dbReference type="InterPro" id="IPR032675">
    <property type="entry name" value="LRR_dom_sf"/>
</dbReference>
<dbReference type="CDD" id="cd14798">
    <property type="entry name" value="RX-CC_like"/>
    <property type="match status" value="1"/>
</dbReference>
<dbReference type="InterPro" id="IPR055414">
    <property type="entry name" value="LRR_R13L4/SHOC2-like"/>
</dbReference>
<dbReference type="Gene3D" id="3.40.50.300">
    <property type="entry name" value="P-loop containing nucleotide triphosphate hydrolases"/>
    <property type="match status" value="1"/>
</dbReference>
<dbReference type="EMBL" id="PNBA02000010">
    <property type="protein sequence ID" value="KAG6411106.1"/>
    <property type="molecule type" value="Genomic_DNA"/>
</dbReference>
<feature type="domain" description="Disease resistance protein winged helix" evidence="9">
    <location>
        <begin position="427"/>
        <end position="497"/>
    </location>
</feature>
<dbReference type="InterPro" id="IPR038005">
    <property type="entry name" value="RX-like_CC"/>
</dbReference>
<dbReference type="Gene3D" id="1.10.10.10">
    <property type="entry name" value="Winged helix-like DNA-binding domain superfamily/Winged helix DNA-binding domain"/>
    <property type="match status" value="1"/>
</dbReference>
<dbReference type="Proteomes" id="UP000298416">
    <property type="component" value="Unassembled WGS sequence"/>
</dbReference>
<evidence type="ECO:0000256" key="1">
    <source>
        <dbReference type="ARBA" id="ARBA00008894"/>
    </source>
</evidence>
<dbReference type="GO" id="GO:0051607">
    <property type="term" value="P:defense response to virus"/>
    <property type="evidence" value="ECO:0007669"/>
    <property type="project" value="UniProtKB-ARBA"/>
</dbReference>
<keyword evidence="2" id="KW-0433">Leucine-rich repeat</keyword>
<keyword evidence="5" id="KW-0611">Plant defense</keyword>
<dbReference type="FunFam" id="3.40.50.300:FF:001091">
    <property type="entry name" value="Probable disease resistance protein At1g61300"/>
    <property type="match status" value="1"/>
</dbReference>
<dbReference type="GO" id="GO:0098542">
    <property type="term" value="P:defense response to other organism"/>
    <property type="evidence" value="ECO:0007669"/>
    <property type="project" value="TreeGrafter"/>
</dbReference>
<keyword evidence="3" id="KW-0677">Repeat</keyword>
<accession>A0A8X8XGP1</accession>
<keyword evidence="12" id="KW-1185">Reference proteome</keyword>
<evidence type="ECO:0000256" key="5">
    <source>
        <dbReference type="ARBA" id="ARBA00022821"/>
    </source>
</evidence>
<evidence type="ECO:0000259" key="10">
    <source>
        <dbReference type="Pfam" id="PF23598"/>
    </source>
</evidence>
<evidence type="ECO:0000313" key="12">
    <source>
        <dbReference type="Proteomes" id="UP000298416"/>
    </source>
</evidence>
<dbReference type="Gene3D" id="1.20.5.4130">
    <property type="match status" value="1"/>
</dbReference>
<proteinExistence type="inferred from homology"/>
<feature type="domain" description="NB-ARC" evidence="7">
    <location>
        <begin position="168"/>
        <end position="335"/>
    </location>
</feature>
<name>A0A8X8XGP1_SALSN</name>
<gene>
    <name evidence="11" type="ORF">SASPL_129180</name>
</gene>
<dbReference type="Pfam" id="PF18052">
    <property type="entry name" value="Rx_N"/>
    <property type="match status" value="1"/>
</dbReference>
<dbReference type="SUPFAM" id="SSF52540">
    <property type="entry name" value="P-loop containing nucleoside triphosphate hydrolases"/>
    <property type="match status" value="1"/>
</dbReference>
<evidence type="ECO:0000256" key="3">
    <source>
        <dbReference type="ARBA" id="ARBA00022737"/>
    </source>
</evidence>
<dbReference type="GO" id="GO:0043531">
    <property type="term" value="F:ADP binding"/>
    <property type="evidence" value="ECO:0007669"/>
    <property type="project" value="InterPro"/>
</dbReference>
<dbReference type="InterPro" id="IPR036388">
    <property type="entry name" value="WH-like_DNA-bd_sf"/>
</dbReference>
<evidence type="ECO:0000256" key="6">
    <source>
        <dbReference type="ARBA" id="ARBA00022840"/>
    </source>
</evidence>
<dbReference type="Pfam" id="PF23559">
    <property type="entry name" value="WHD_DRP"/>
    <property type="match status" value="1"/>
</dbReference>
<feature type="domain" description="Disease resistance R13L4/SHOC-2-like LRR" evidence="10">
    <location>
        <begin position="553"/>
        <end position="766"/>
    </location>
</feature>
<protein>
    <recommendedName>
        <fullName evidence="13">Disease resistance protein RPM1</fullName>
    </recommendedName>
</protein>
<dbReference type="InterPro" id="IPR002182">
    <property type="entry name" value="NB-ARC"/>
</dbReference>
<dbReference type="FunFam" id="1.10.10.10:FF:000322">
    <property type="entry name" value="Probable disease resistance protein At1g63360"/>
    <property type="match status" value="1"/>
</dbReference>
<feature type="domain" description="Disease resistance N-terminal" evidence="8">
    <location>
        <begin position="18"/>
        <end position="102"/>
    </location>
</feature>
<sequence length="875" mass="100284">MAETAEKERERCLMADAAVEFFLENLKQLLVHHVNLIKDVKSDLEKLENDLRLFKAFLKDSLKKRRKDAVLRELGRQIKSVVNEAEDVIDTFVTQAAHNRNKNLIFKIWSSRIDIAEQVGSVCRKIKDIYGDKSKFDIAFLNVDDGDPPEQLEAPILRKHNVVGFDDEAKTLMGFLAEETDQLDVISIIGMPGLGKTTLAGKIFHDQEIKYQFPVRIWVYVSQDFTNKDIFLSILKEFTKISEEISSKNNEELAGLVADHLADVKFLLVMDDVWAPADWEKLQIALPTNKRGKVLITSRQVEVGWYTNRLRGPHMLRFLNHNESCELLQLEVFGKREFPKELQFEGTEIAKRCGGLPLAIVVIGGILVKKFSANGDMGVIRRAWKKVIESFIAYLNLDTEKRMEKIISLSYEKLPSHLRECFLYVGMFPEDFEIPVWKLIRMWIAEGLIQRRDNISLEEIAESYLDDLINRNLVRAEKLKTDGRVKTCRVHDMLREFCITEAGNERDNFFQEVKMSNDGGFQPPVYEGYKCRRLCIHSEVSRFLMEKPKGPTVRSFVCFSKDEVPIQPEYISAIPANFKLLRVLEAKLIKFTKLPNELYQLVHLRYIVLALNSNPAVLPSAFSKLWNIQTLIVDTTSRTLNIKVDIMNMIQLRHFKTNASATLPKMGKNSKGGEQIQTLGTISPESCSEEVFSKARNLKKLGVRGKLAWLLENKKGSFDSLAKLGNLEKLKLINDIILCSETERQLRGLPPAYKFPTQLRSLTLCDTSLDWSHMKVYMSSKGSEETREEIPEDKVYCVEVLILDLSDWATCPDTRRSITGISCYGSCDFGLRIEKAAPLYCNLQVLHIGRTNLKNWIASLHHFPRLKNGENFQFT</sequence>
<dbReference type="InterPro" id="IPR058922">
    <property type="entry name" value="WHD_DRP"/>
</dbReference>
<organism evidence="11">
    <name type="scientific">Salvia splendens</name>
    <name type="common">Scarlet sage</name>
    <dbReference type="NCBI Taxonomy" id="180675"/>
    <lineage>
        <taxon>Eukaryota</taxon>
        <taxon>Viridiplantae</taxon>
        <taxon>Streptophyta</taxon>
        <taxon>Embryophyta</taxon>
        <taxon>Tracheophyta</taxon>
        <taxon>Spermatophyta</taxon>
        <taxon>Magnoliopsida</taxon>
        <taxon>eudicotyledons</taxon>
        <taxon>Gunneridae</taxon>
        <taxon>Pentapetalae</taxon>
        <taxon>asterids</taxon>
        <taxon>lamiids</taxon>
        <taxon>Lamiales</taxon>
        <taxon>Lamiaceae</taxon>
        <taxon>Nepetoideae</taxon>
        <taxon>Mentheae</taxon>
        <taxon>Salviinae</taxon>
        <taxon>Salvia</taxon>
        <taxon>Salvia subgen. Calosphace</taxon>
        <taxon>core Calosphace</taxon>
    </lineage>
</organism>
<dbReference type="PANTHER" id="PTHR23155">
    <property type="entry name" value="DISEASE RESISTANCE PROTEIN RP"/>
    <property type="match status" value="1"/>
</dbReference>
<dbReference type="GO" id="GO:0005524">
    <property type="term" value="F:ATP binding"/>
    <property type="evidence" value="ECO:0007669"/>
    <property type="project" value="UniProtKB-KW"/>
</dbReference>
<dbReference type="InterPro" id="IPR041118">
    <property type="entry name" value="Rx_N"/>
</dbReference>
<dbReference type="Gene3D" id="3.80.10.10">
    <property type="entry name" value="Ribonuclease Inhibitor"/>
    <property type="match status" value="1"/>
</dbReference>
<evidence type="ECO:0000259" key="9">
    <source>
        <dbReference type="Pfam" id="PF23559"/>
    </source>
</evidence>
<dbReference type="SUPFAM" id="SSF52058">
    <property type="entry name" value="L domain-like"/>
    <property type="match status" value="1"/>
</dbReference>
<keyword evidence="4" id="KW-0547">Nucleotide-binding</keyword>
<dbReference type="AlphaFoldDB" id="A0A8X8XGP1"/>
<evidence type="ECO:0000256" key="4">
    <source>
        <dbReference type="ARBA" id="ARBA00022741"/>
    </source>
</evidence>
<reference evidence="11" key="1">
    <citation type="submission" date="2018-01" db="EMBL/GenBank/DDBJ databases">
        <authorList>
            <person name="Mao J.F."/>
        </authorList>
    </citation>
    <scope>NUCLEOTIDE SEQUENCE</scope>
    <source>
        <strain evidence="11">Huo1</strain>
        <tissue evidence="11">Leaf</tissue>
    </source>
</reference>
<evidence type="ECO:0000313" key="11">
    <source>
        <dbReference type="EMBL" id="KAG6411106.1"/>
    </source>
</evidence>
<dbReference type="Gene3D" id="1.10.8.430">
    <property type="entry name" value="Helical domain of apoptotic protease-activating factors"/>
    <property type="match status" value="1"/>
</dbReference>
<dbReference type="PANTHER" id="PTHR23155:SF1193">
    <property type="entry name" value="DISEASE RESISTANCE PROTEIN RPP13-RELATED"/>
    <property type="match status" value="1"/>
</dbReference>
<dbReference type="InterPro" id="IPR042197">
    <property type="entry name" value="Apaf_helical"/>
</dbReference>
<evidence type="ECO:0008006" key="13">
    <source>
        <dbReference type="Google" id="ProtNLM"/>
    </source>
</evidence>
<comment type="caution">
    <text evidence="11">The sequence shown here is derived from an EMBL/GenBank/DDBJ whole genome shotgun (WGS) entry which is preliminary data.</text>
</comment>
<dbReference type="InterPro" id="IPR044974">
    <property type="entry name" value="Disease_R_plants"/>
</dbReference>
<dbReference type="Pfam" id="PF00931">
    <property type="entry name" value="NB-ARC"/>
    <property type="match status" value="1"/>
</dbReference>
<evidence type="ECO:0000259" key="8">
    <source>
        <dbReference type="Pfam" id="PF18052"/>
    </source>
</evidence>